<evidence type="ECO:0000256" key="1">
    <source>
        <dbReference type="ARBA" id="ARBA00004123"/>
    </source>
</evidence>
<feature type="repeat" description="MVP" evidence="8">
    <location>
        <begin position="341"/>
        <end position="394"/>
    </location>
</feature>
<dbReference type="PANTHER" id="PTHR14165">
    <property type="entry name" value="MAJOR VAULT PROTEIN"/>
    <property type="match status" value="1"/>
</dbReference>
<feature type="domain" description="Major vault protein repeat" evidence="14">
    <location>
        <begin position="481"/>
        <end position="541"/>
    </location>
</feature>
<dbReference type="Gene3D" id="2.30.30.550">
    <property type="entry name" value="Major Vault Protein repeat"/>
    <property type="match status" value="4"/>
</dbReference>
<dbReference type="Pfam" id="PF17794">
    <property type="entry name" value="Vault_2"/>
    <property type="match status" value="2"/>
</dbReference>
<feature type="repeat" description="MVP" evidence="8">
    <location>
        <begin position="130"/>
        <end position="183"/>
    </location>
</feature>
<dbReference type="GO" id="GO:0005634">
    <property type="term" value="C:nucleus"/>
    <property type="evidence" value="ECO:0007669"/>
    <property type="project" value="UniProtKB-SubCell"/>
</dbReference>
<keyword evidence="7 8" id="KW-0687">Ribonucleoprotein</keyword>
<dbReference type="EMBL" id="CAJNOJ010000414">
    <property type="protein sequence ID" value="CAF1439449.1"/>
    <property type="molecule type" value="Genomic_DNA"/>
</dbReference>
<feature type="repeat" description="MVP" evidence="8">
    <location>
        <begin position="395"/>
        <end position="447"/>
    </location>
</feature>
<evidence type="ECO:0000256" key="8">
    <source>
        <dbReference type="PROSITE-ProRule" id="PRU00571"/>
    </source>
</evidence>
<dbReference type="Pfam" id="PF17795">
    <property type="entry name" value="Vault_3"/>
    <property type="match status" value="1"/>
</dbReference>
<dbReference type="Gene3D" id="6.20.380.10">
    <property type="match status" value="1"/>
</dbReference>
<keyword evidence="4 8" id="KW-0963">Cytoplasm</keyword>
<dbReference type="InterPro" id="IPR040989">
    <property type="entry name" value="Vault_3"/>
</dbReference>
<evidence type="ECO:0000259" key="14">
    <source>
        <dbReference type="Pfam" id="PF17795"/>
    </source>
</evidence>
<dbReference type="AlphaFoldDB" id="A0A815NM19"/>
<dbReference type="InterPro" id="IPR039059">
    <property type="entry name" value="MVP"/>
</dbReference>
<feature type="domain" description="Major vault protein shoulder" evidence="12">
    <location>
        <begin position="542"/>
        <end position="660"/>
    </location>
</feature>
<dbReference type="Gene3D" id="6.10.250.720">
    <property type="match status" value="1"/>
</dbReference>
<dbReference type="InterPro" id="IPR043179">
    <property type="entry name" value="Vault_2_sf"/>
</dbReference>
<gene>
    <name evidence="16" type="ORF">EDS130_LOCUS38763</name>
</gene>
<dbReference type="Pfam" id="PF01505">
    <property type="entry name" value="Vault"/>
    <property type="match status" value="4"/>
</dbReference>
<reference evidence="16" key="1">
    <citation type="submission" date="2021-02" db="EMBL/GenBank/DDBJ databases">
        <authorList>
            <person name="Nowell W R."/>
        </authorList>
    </citation>
    <scope>NUCLEOTIDE SEQUENCE</scope>
</reference>
<dbReference type="InterPro" id="IPR021870">
    <property type="entry name" value="MVP_shoulder"/>
</dbReference>
<evidence type="ECO:0000313" key="16">
    <source>
        <dbReference type="EMBL" id="CAF1439449.1"/>
    </source>
</evidence>
<keyword evidence="9" id="KW-0175">Coiled coil</keyword>
<dbReference type="Proteomes" id="UP000663852">
    <property type="component" value="Unassembled WGS sequence"/>
</dbReference>
<feature type="coiled-coil region" evidence="9">
    <location>
        <begin position="703"/>
        <end position="732"/>
    </location>
</feature>
<evidence type="ECO:0000256" key="9">
    <source>
        <dbReference type="SAM" id="Coils"/>
    </source>
</evidence>
<feature type="repeat" description="MVP" evidence="8">
    <location>
        <begin position="237"/>
        <end position="291"/>
    </location>
</feature>
<evidence type="ECO:0000256" key="4">
    <source>
        <dbReference type="ARBA" id="ARBA00022490"/>
    </source>
</evidence>
<dbReference type="FunFam" id="2.30.30.570:FF:000001">
    <property type="entry name" value="major vault protein-like"/>
    <property type="match status" value="1"/>
</dbReference>
<feature type="region of interest" description="Disordered" evidence="10">
    <location>
        <begin position="438"/>
        <end position="478"/>
    </location>
</feature>
<dbReference type="InterPro" id="IPR036013">
    <property type="entry name" value="Band_7/SPFH_dom_sf"/>
</dbReference>
<dbReference type="PROSITE" id="PS51224">
    <property type="entry name" value="MVP"/>
    <property type="match status" value="7"/>
</dbReference>
<feature type="region of interest" description="Disordered" evidence="10">
    <location>
        <begin position="870"/>
        <end position="889"/>
    </location>
</feature>
<dbReference type="Gene3D" id="2.30.30.560">
    <property type="match status" value="2"/>
</dbReference>
<keyword evidence="6" id="KW-0539">Nucleus</keyword>
<dbReference type="InterPro" id="IPR043023">
    <property type="entry name" value="MVP_rep_sf"/>
</dbReference>
<dbReference type="GO" id="GO:0005737">
    <property type="term" value="C:cytoplasm"/>
    <property type="evidence" value="ECO:0007669"/>
    <property type="project" value="UniProtKB-SubCell"/>
</dbReference>
<dbReference type="FunFam" id="2.30.30.560:FF:000002">
    <property type="entry name" value="Major vault protein-alpha"/>
    <property type="match status" value="1"/>
</dbReference>
<accession>A0A815NM19</accession>
<dbReference type="CDD" id="cd08825">
    <property type="entry name" value="MVP_shoulder"/>
    <property type="match status" value="1"/>
</dbReference>
<evidence type="ECO:0000259" key="15">
    <source>
        <dbReference type="Pfam" id="PF17796"/>
    </source>
</evidence>
<dbReference type="InterPro" id="IPR002499">
    <property type="entry name" value="Vault_N"/>
</dbReference>
<feature type="repeat" description="MVP" evidence="8">
    <location>
        <begin position="184"/>
        <end position="236"/>
    </location>
</feature>
<feature type="domain" description="Major vault protein repeat" evidence="11">
    <location>
        <begin position="337"/>
        <end position="379"/>
    </location>
</feature>
<dbReference type="Gene3D" id="2.30.30.620">
    <property type="match status" value="1"/>
</dbReference>
<dbReference type="FunFam" id="3.30.479.30:FF:000010">
    <property type="entry name" value="major vault protein-like"/>
    <property type="match status" value="1"/>
</dbReference>
<dbReference type="FunFam" id="2.30.30.550:FF:000001">
    <property type="entry name" value="major vault protein-like"/>
    <property type="match status" value="3"/>
</dbReference>
<evidence type="ECO:0000256" key="6">
    <source>
        <dbReference type="ARBA" id="ARBA00023242"/>
    </source>
</evidence>
<evidence type="ECO:0000259" key="11">
    <source>
        <dbReference type="Pfam" id="PF01505"/>
    </source>
</evidence>
<evidence type="ECO:0000259" key="13">
    <source>
        <dbReference type="Pfam" id="PF17794"/>
    </source>
</evidence>
<name>A0A815NM19_ADIRI</name>
<feature type="domain" description="Major vault protein repeat" evidence="13">
    <location>
        <begin position="288"/>
        <end position="333"/>
    </location>
</feature>
<dbReference type="GO" id="GO:1990904">
    <property type="term" value="C:ribonucleoprotein complex"/>
    <property type="evidence" value="ECO:0007669"/>
    <property type="project" value="UniProtKB-UniRule"/>
</dbReference>
<dbReference type="InterPro" id="IPR041134">
    <property type="entry name" value="Vault_2"/>
</dbReference>
<evidence type="ECO:0000256" key="10">
    <source>
        <dbReference type="SAM" id="MobiDB-lite"/>
    </source>
</evidence>
<dbReference type="Pfam" id="PF11978">
    <property type="entry name" value="MVP_shoulder"/>
    <property type="match status" value="1"/>
</dbReference>
<dbReference type="OrthoDB" id="6125719at2759"/>
<dbReference type="InterPro" id="IPR041136">
    <property type="entry name" value="Vault_4"/>
</dbReference>
<proteinExistence type="predicted"/>
<evidence type="ECO:0000256" key="7">
    <source>
        <dbReference type="ARBA" id="ARBA00023274"/>
    </source>
</evidence>
<organism evidence="16 17">
    <name type="scientific">Adineta ricciae</name>
    <name type="common">Rotifer</name>
    <dbReference type="NCBI Taxonomy" id="249248"/>
    <lineage>
        <taxon>Eukaryota</taxon>
        <taxon>Metazoa</taxon>
        <taxon>Spiralia</taxon>
        <taxon>Gnathifera</taxon>
        <taxon>Rotifera</taxon>
        <taxon>Eurotatoria</taxon>
        <taxon>Bdelloidea</taxon>
        <taxon>Adinetida</taxon>
        <taxon>Adinetidae</taxon>
        <taxon>Adineta</taxon>
    </lineage>
</organism>
<dbReference type="InterPro" id="IPR041139">
    <property type="entry name" value="MVP_rep_dom"/>
</dbReference>
<feature type="domain" description="Major vault protein repeat" evidence="11">
    <location>
        <begin position="126"/>
        <end position="168"/>
    </location>
</feature>
<dbReference type="Gene3D" id="2.30.30.570">
    <property type="match status" value="2"/>
</dbReference>
<dbReference type="Gene3D" id="3.30.479.30">
    <property type="entry name" value="Band 7 domain"/>
    <property type="match status" value="1"/>
</dbReference>
<keyword evidence="5" id="KW-0677">Repeat</keyword>
<dbReference type="Pfam" id="PF17796">
    <property type="entry name" value="Vault_4"/>
    <property type="match status" value="1"/>
</dbReference>
<feature type="repeat" description="MVP" evidence="8">
    <location>
        <begin position="293"/>
        <end position="340"/>
    </location>
</feature>
<feature type="domain" description="Major vault protein repeat" evidence="11">
    <location>
        <begin position="233"/>
        <end position="274"/>
    </location>
</feature>
<comment type="subcellular location">
    <subcellularLocation>
        <location evidence="2 8">Cytoplasm</location>
    </subcellularLocation>
    <subcellularLocation>
        <location evidence="1">Nucleus</location>
    </subcellularLocation>
</comment>
<feature type="domain" description="Major vault protein repeat" evidence="15">
    <location>
        <begin position="390"/>
        <end position="447"/>
    </location>
</feature>
<feature type="domain" description="Major vault protein repeat" evidence="13">
    <location>
        <begin position="60"/>
        <end position="120"/>
    </location>
</feature>
<protein>
    <recommendedName>
        <fullName evidence="3">Major vault protein</fullName>
    </recommendedName>
</protein>
<feature type="repeat" description="MVP" evidence="8">
    <location>
        <begin position="66"/>
        <end position="129"/>
    </location>
</feature>
<feature type="compositionally biased region" description="Polar residues" evidence="10">
    <location>
        <begin position="870"/>
        <end position="883"/>
    </location>
</feature>
<feature type="compositionally biased region" description="Low complexity" evidence="10">
    <location>
        <begin position="457"/>
        <end position="471"/>
    </location>
</feature>
<evidence type="ECO:0000256" key="5">
    <source>
        <dbReference type="ARBA" id="ARBA00022737"/>
    </source>
</evidence>
<feature type="domain" description="Major vault protein repeat" evidence="11">
    <location>
        <begin position="180"/>
        <end position="220"/>
    </location>
</feature>
<dbReference type="PANTHER" id="PTHR14165:SF3">
    <property type="entry name" value="MAJOR VAULT PROTEIN"/>
    <property type="match status" value="1"/>
</dbReference>
<sequence>MNPSTTTTAGKSNTGPVYRIPPYHYIHVLDQNTNVTRLEIGPKTFIKQDNETVTIGPEKMITVPPRHYCVVESPVVRNEAGEVEFDKNGQAKLIHADLDIRLASADQAPFPLYPGEVLRQPVTPLKVVPANSALRLKAVLDFDDETTKEQRKAGDEWLFEGPATYIPRKEVSVEEQIRATVIGSNQAIRLCAKKEITDRNGQRRVTGEEWLVKKTGAYLPLAYETVVSVENAYVLTDKKALHIRALKTFTDDFGKERMNGEEWLVTHTDTETHILSVYEQLVAVVDVITLNSRQYCVILDPVADGKPQLGRKKLVVGEKSFFLQPGEKLENGIQDVYILGEDEGVILKCIETFEDQQAGTTRNPGDRWMIRGPTEYIPPTQVEVLTRRKALPLDENEGIYVRDIKTGRVRAVVGETYMLTQDEELWQKELPKQVEDLLSRDPLAERNVPTRNQGSDKSQQQGTTTQASGAKTTKRDKSKLVTYRVPHNACVQIYDYKAKKARIVFGPELVMLGPDEQFTLLSLSGTVPKKANQIQTLCLLLGPDFFTDVIVIETADHARLSLQLSYNWHFAVHDRNDEKEAAKLFSVPDFVGDAAKAIASRVRGIVAGTQFDDFHKSSAEIIRAAVFGLDADKRVRDQFVFPQNNLVITSIDIQSVEPVDQRTRDALQKSVQLAIEITTNSQEAAAKHEASRREQEAKGLLERQRIKDEAEAEEVRKQLLELQAQSAAVESTGQAKAEAQSRAESAKIEGEAAVEQARLKAEATRIEAEAELSRLKLAREAEIKFVHDQNELEISKKAEMSRIETEKFKLQVESIGSSTIQAIATSGPDTQVKLLQALGLQSMLVTDGHTPINLMGFGQGLLGGLTANTSRNAGASRNTSNGYQVVENE</sequence>
<dbReference type="FunFam" id="2.30.30.570:FF:000002">
    <property type="entry name" value="Major vault protein-alpha"/>
    <property type="match status" value="1"/>
</dbReference>
<evidence type="ECO:0000259" key="12">
    <source>
        <dbReference type="Pfam" id="PF11978"/>
    </source>
</evidence>
<evidence type="ECO:0000256" key="2">
    <source>
        <dbReference type="ARBA" id="ARBA00004496"/>
    </source>
</evidence>
<evidence type="ECO:0000313" key="17">
    <source>
        <dbReference type="Proteomes" id="UP000663852"/>
    </source>
</evidence>
<evidence type="ECO:0000256" key="3">
    <source>
        <dbReference type="ARBA" id="ARBA00018296"/>
    </source>
</evidence>
<dbReference type="FunFam" id="2.30.30.560:FF:000001">
    <property type="entry name" value="major vault protein-like"/>
    <property type="match status" value="1"/>
</dbReference>
<comment type="caution">
    <text evidence="16">The sequence shown here is derived from an EMBL/GenBank/DDBJ whole genome shotgun (WGS) entry which is preliminary data.</text>
</comment>